<feature type="domain" description="Transposase IS701-like DDE" evidence="2">
    <location>
        <begin position="14"/>
        <end position="277"/>
    </location>
</feature>
<sequence>MADWNAALTDWLKPFVEKLGHKKRRQMCPLYVAGLIGPGERKSIEPMAARMAPDRYDRLHHFISDGLWDSAPLEAELAKQADRLIGASDAFLVIDDTSLPKKGEHSVGVAPQYASMLGKRANCQTLVSLTLARQEVPIAVGLRLFLPESWTSDPLRMARAGVPEASQRPLTKPEIALQEIDRLTAQGVRFGVVLADAGYGLSAAFRQGLSARGLVWAVGVPKHQKVYPAGVSLIFPVAGRGRPRKNQIPDQLSVAAETMLVEAKWRKVSWRRGVKGPLSARFAALRIRIADGAPQRILDKGQQHMPGEEAWLVGEWRSSGERKYYLANLPAKVSLKRLAAAIKARWVCEQGHQQMKEELGLDHFEGRSWRGLHRHALMTMIAYAFLQHQRLKQATREKKNPSRAAATDPPGGSTRRHQGAIAKANLPPMSPLPNALQAYSELIPPK</sequence>
<organism evidence="3 4">
    <name type="scientific">Methylocella tundrae</name>
    <dbReference type="NCBI Taxonomy" id="227605"/>
    <lineage>
        <taxon>Bacteria</taxon>
        <taxon>Pseudomonadati</taxon>
        <taxon>Pseudomonadota</taxon>
        <taxon>Alphaproteobacteria</taxon>
        <taxon>Hyphomicrobiales</taxon>
        <taxon>Beijerinckiaceae</taxon>
        <taxon>Methylocella</taxon>
    </lineage>
</organism>
<dbReference type="EMBL" id="LR536450">
    <property type="protein sequence ID" value="VFU08869.1"/>
    <property type="molecule type" value="Genomic_DNA"/>
</dbReference>
<proteinExistence type="predicted"/>
<dbReference type="InterPro" id="IPR012337">
    <property type="entry name" value="RNaseH-like_sf"/>
</dbReference>
<accession>A0A4U8Z0R9</accession>
<protein>
    <submittedName>
        <fullName evidence="3">Transposase</fullName>
    </submittedName>
</protein>
<dbReference type="AlphaFoldDB" id="A0A4U8Z0R9"/>
<dbReference type="KEGG" id="mtun:MTUNDRAET4_1976"/>
<gene>
    <name evidence="3" type="ORF">MTUNDRAET4_1976</name>
</gene>
<evidence type="ECO:0000256" key="1">
    <source>
        <dbReference type="SAM" id="MobiDB-lite"/>
    </source>
</evidence>
<dbReference type="PANTHER" id="PTHR33627:SF1">
    <property type="entry name" value="TRANSPOSASE"/>
    <property type="match status" value="1"/>
</dbReference>
<dbReference type="Pfam" id="PF13546">
    <property type="entry name" value="DDE_5"/>
    <property type="match status" value="1"/>
</dbReference>
<feature type="region of interest" description="Disordered" evidence="1">
    <location>
        <begin position="392"/>
        <end position="434"/>
    </location>
</feature>
<evidence type="ECO:0000313" key="3">
    <source>
        <dbReference type="EMBL" id="VFU08869.1"/>
    </source>
</evidence>
<dbReference type="Proteomes" id="UP000294360">
    <property type="component" value="Chromosome"/>
</dbReference>
<evidence type="ECO:0000313" key="4">
    <source>
        <dbReference type="Proteomes" id="UP000294360"/>
    </source>
</evidence>
<dbReference type="InterPro" id="IPR039365">
    <property type="entry name" value="IS701-like"/>
</dbReference>
<dbReference type="PANTHER" id="PTHR33627">
    <property type="entry name" value="TRANSPOSASE"/>
    <property type="match status" value="1"/>
</dbReference>
<reference evidence="3 4" key="1">
    <citation type="submission" date="2019-03" db="EMBL/GenBank/DDBJ databases">
        <authorList>
            <person name="Kox A.R. M."/>
        </authorList>
    </citation>
    <scope>NUCLEOTIDE SEQUENCE [LARGE SCALE GENOMIC DNA]</scope>
    <source>
        <strain evidence="3">MTUNDRAET4 annotated genome</strain>
    </source>
</reference>
<name>A0A4U8Z0R9_METTU</name>
<dbReference type="NCBIfam" id="NF033540">
    <property type="entry name" value="transpos_IS701"/>
    <property type="match status" value="1"/>
</dbReference>
<dbReference type="OrthoDB" id="583339at2"/>
<dbReference type="SUPFAM" id="SSF53098">
    <property type="entry name" value="Ribonuclease H-like"/>
    <property type="match status" value="1"/>
</dbReference>
<dbReference type="InterPro" id="IPR038721">
    <property type="entry name" value="IS701-like_DDE_dom"/>
</dbReference>
<evidence type="ECO:0000259" key="2">
    <source>
        <dbReference type="Pfam" id="PF13546"/>
    </source>
</evidence>